<comment type="caution">
    <text evidence="1">The sequence shown here is derived from an EMBL/GenBank/DDBJ whole genome shotgun (WGS) entry which is preliminary data.</text>
</comment>
<reference evidence="1 2" key="1">
    <citation type="journal article" date="2006" name="Science">
        <title>The genome of black cottonwood, Populus trichocarpa (Torr. &amp; Gray).</title>
        <authorList>
            <person name="Tuskan G.A."/>
            <person name="Difazio S."/>
            <person name="Jansson S."/>
            <person name="Bohlmann J."/>
            <person name="Grigoriev I."/>
            <person name="Hellsten U."/>
            <person name="Putnam N."/>
            <person name="Ralph S."/>
            <person name="Rombauts S."/>
            <person name="Salamov A."/>
            <person name="Schein J."/>
            <person name="Sterck L."/>
            <person name="Aerts A."/>
            <person name="Bhalerao R.R."/>
            <person name="Bhalerao R.P."/>
            <person name="Blaudez D."/>
            <person name="Boerjan W."/>
            <person name="Brun A."/>
            <person name="Brunner A."/>
            <person name="Busov V."/>
            <person name="Campbell M."/>
            <person name="Carlson J."/>
            <person name="Chalot M."/>
            <person name="Chapman J."/>
            <person name="Chen G.L."/>
            <person name="Cooper D."/>
            <person name="Coutinho P.M."/>
            <person name="Couturier J."/>
            <person name="Covert S."/>
            <person name="Cronk Q."/>
            <person name="Cunningham R."/>
            <person name="Davis J."/>
            <person name="Degroeve S."/>
            <person name="Dejardin A."/>
            <person name="Depamphilis C."/>
            <person name="Detter J."/>
            <person name="Dirks B."/>
            <person name="Dubchak I."/>
            <person name="Duplessis S."/>
            <person name="Ehlting J."/>
            <person name="Ellis B."/>
            <person name="Gendler K."/>
            <person name="Goodstein D."/>
            <person name="Gribskov M."/>
            <person name="Grimwood J."/>
            <person name="Groover A."/>
            <person name="Gunter L."/>
            <person name="Hamberger B."/>
            <person name="Heinze B."/>
            <person name="Helariutta Y."/>
            <person name="Henrissat B."/>
            <person name="Holligan D."/>
            <person name="Holt R."/>
            <person name="Huang W."/>
            <person name="Islam-Faridi N."/>
            <person name="Jones S."/>
            <person name="Jones-Rhoades M."/>
            <person name="Jorgensen R."/>
            <person name="Joshi C."/>
            <person name="Kangasjarvi J."/>
            <person name="Karlsson J."/>
            <person name="Kelleher C."/>
            <person name="Kirkpatrick R."/>
            <person name="Kirst M."/>
            <person name="Kohler A."/>
            <person name="Kalluri U."/>
            <person name="Larimer F."/>
            <person name="Leebens-Mack J."/>
            <person name="Leple J.C."/>
            <person name="Locascio P."/>
            <person name="Lou Y."/>
            <person name="Lucas S."/>
            <person name="Martin F."/>
            <person name="Montanini B."/>
            <person name="Napoli C."/>
            <person name="Nelson D.R."/>
            <person name="Nelson C."/>
            <person name="Nieminen K."/>
            <person name="Nilsson O."/>
            <person name="Pereda V."/>
            <person name="Peter G."/>
            <person name="Philippe R."/>
            <person name="Pilate G."/>
            <person name="Poliakov A."/>
            <person name="Razumovskaya J."/>
            <person name="Richardson P."/>
            <person name="Rinaldi C."/>
            <person name="Ritland K."/>
            <person name="Rouze P."/>
            <person name="Ryaboy D."/>
            <person name="Schmutz J."/>
            <person name="Schrader J."/>
            <person name="Segerman B."/>
            <person name="Shin H."/>
            <person name="Siddiqui A."/>
            <person name="Sterky F."/>
            <person name="Terry A."/>
            <person name="Tsai C.J."/>
            <person name="Uberbacher E."/>
            <person name="Unneberg P."/>
            <person name="Vahala J."/>
            <person name="Wall K."/>
            <person name="Wessler S."/>
            <person name="Yang G."/>
            <person name="Yin T."/>
            <person name="Douglas C."/>
            <person name="Marra M."/>
            <person name="Sandberg G."/>
            <person name="Van de Peer Y."/>
            <person name="Rokhsar D."/>
        </authorList>
    </citation>
    <scope>NUCLEOTIDE SEQUENCE [LARGE SCALE GENOMIC DNA]</scope>
    <source>
        <strain evidence="2">cv. Nisqually</strain>
    </source>
</reference>
<evidence type="ECO:0000313" key="1">
    <source>
        <dbReference type="EMBL" id="KAI9402048.1"/>
    </source>
</evidence>
<dbReference type="EMBL" id="CM009290">
    <property type="protein sequence ID" value="KAI9402048.1"/>
    <property type="molecule type" value="Genomic_DNA"/>
</dbReference>
<proteinExistence type="predicted"/>
<keyword evidence="2" id="KW-1185">Reference proteome</keyword>
<evidence type="ECO:0000313" key="2">
    <source>
        <dbReference type="Proteomes" id="UP000006729"/>
    </source>
</evidence>
<name>A0ACC0TKR2_POPTR</name>
<sequence length="409" mass="46326">MMFQRLFLLQSFLLFSLTTATATAKRLNTIPRHSPIGPRVWRDQPDKTTSCEVDEEGFETCFYNQTLDHFNYRPESYDTFPQRYVINSKYWGGANASILVYLGAEASIDGYRDAAGFLDDNAVQFKSLLVFIEHRYYGHSFPPGAWGKRGYFSSAQALADYAAIIIDIKENRSAQYSPVIVIGGSYGGMLASWFRLKYPHIALGALASSAPILYFDDITPQDAYYSVVTKEFREASETCYQTIKTSWSEIDELASKPDGLSMLSTKFNTCKNLTDASELKDYLRLMYAYAAQNNSPPTYPVNEVCKGIDDDASGDDILSRIFRGVVAYYGNRTCYFNNNAYAYQSEATLDWSWQRCSEMVIPLGVGDNSMFQPNPFNLTDHIERCKSLYGVRPRPHWVTTYYGGHVCSL</sequence>
<protein>
    <submittedName>
        <fullName evidence="1">Uncharacterized protein</fullName>
    </submittedName>
</protein>
<accession>A0ACC0TKR2</accession>
<dbReference type="Proteomes" id="UP000006729">
    <property type="component" value="Chromosome 1"/>
</dbReference>
<organism evidence="1 2">
    <name type="scientific">Populus trichocarpa</name>
    <name type="common">Western balsam poplar</name>
    <name type="synonym">Populus balsamifera subsp. trichocarpa</name>
    <dbReference type="NCBI Taxonomy" id="3694"/>
    <lineage>
        <taxon>Eukaryota</taxon>
        <taxon>Viridiplantae</taxon>
        <taxon>Streptophyta</taxon>
        <taxon>Embryophyta</taxon>
        <taxon>Tracheophyta</taxon>
        <taxon>Spermatophyta</taxon>
        <taxon>Magnoliopsida</taxon>
        <taxon>eudicotyledons</taxon>
        <taxon>Gunneridae</taxon>
        <taxon>Pentapetalae</taxon>
        <taxon>rosids</taxon>
        <taxon>fabids</taxon>
        <taxon>Malpighiales</taxon>
        <taxon>Salicaceae</taxon>
        <taxon>Saliceae</taxon>
        <taxon>Populus</taxon>
    </lineage>
</organism>
<gene>
    <name evidence="1" type="ORF">POPTR_001G213000v4</name>
</gene>